<dbReference type="Proteomes" id="UP001601444">
    <property type="component" value="Unassembled WGS sequence"/>
</dbReference>
<keyword evidence="2" id="KW-1185">Reference proteome</keyword>
<accession>A0ABW6PXS9</accession>
<gene>
    <name evidence="1" type="ORF">ACFYTF_30935</name>
</gene>
<dbReference type="RefSeq" id="WP_387703330.1">
    <property type="nucleotide sequence ID" value="NZ_JBIAMX010000037.1"/>
</dbReference>
<comment type="caution">
    <text evidence="1">The sequence shown here is derived from an EMBL/GenBank/DDBJ whole genome shotgun (WGS) entry which is preliminary data.</text>
</comment>
<evidence type="ECO:0000313" key="1">
    <source>
        <dbReference type="EMBL" id="MFF0547256.1"/>
    </source>
</evidence>
<name>A0ABW6PXS9_9NOCA</name>
<reference evidence="1 2" key="1">
    <citation type="submission" date="2024-10" db="EMBL/GenBank/DDBJ databases">
        <title>The Natural Products Discovery Center: Release of the First 8490 Sequenced Strains for Exploring Actinobacteria Biosynthetic Diversity.</title>
        <authorList>
            <person name="Kalkreuter E."/>
            <person name="Kautsar S.A."/>
            <person name="Yang D."/>
            <person name="Bader C.D."/>
            <person name="Teijaro C.N."/>
            <person name="Fluegel L."/>
            <person name="Davis C.M."/>
            <person name="Simpson J.R."/>
            <person name="Lauterbach L."/>
            <person name="Steele A.D."/>
            <person name="Gui C."/>
            <person name="Meng S."/>
            <person name="Li G."/>
            <person name="Viehrig K."/>
            <person name="Ye F."/>
            <person name="Su P."/>
            <person name="Kiefer A.F."/>
            <person name="Nichols A."/>
            <person name="Cepeda A.J."/>
            <person name="Yan W."/>
            <person name="Fan B."/>
            <person name="Jiang Y."/>
            <person name="Adhikari A."/>
            <person name="Zheng C.-J."/>
            <person name="Schuster L."/>
            <person name="Cowan T.M."/>
            <person name="Smanski M.J."/>
            <person name="Chevrette M.G."/>
            <person name="De Carvalho L.P.S."/>
            <person name="Shen B."/>
        </authorList>
    </citation>
    <scope>NUCLEOTIDE SEQUENCE [LARGE SCALE GENOMIC DNA]</scope>
    <source>
        <strain evidence="1 2">NPDC004045</strain>
    </source>
</reference>
<protein>
    <recommendedName>
        <fullName evidence="3">DUF4365 domain-containing protein</fullName>
    </recommendedName>
</protein>
<evidence type="ECO:0008006" key="3">
    <source>
        <dbReference type="Google" id="ProtNLM"/>
    </source>
</evidence>
<sequence length="170" mass="19236">MNGASADDFGDHYIHRVCLRPGQAHSSPIWNNYFKLLTDPFADEAVDRRYCDEDELHELIWQTWSEAGVDNDVSIDHELDLSTGTAAARGCRIDFLATFDDEHRAGVEVKGAGWWAVDVVQDQLVRYAETGQIDSLLLLTADPEMTEIDWPRHLEVPLFIVLIAGRRGRL</sequence>
<evidence type="ECO:0000313" key="2">
    <source>
        <dbReference type="Proteomes" id="UP001601444"/>
    </source>
</evidence>
<dbReference type="EMBL" id="JBIAMX010000037">
    <property type="protein sequence ID" value="MFF0547256.1"/>
    <property type="molecule type" value="Genomic_DNA"/>
</dbReference>
<organism evidence="1 2">
    <name type="scientific">Nocardia thailandica</name>
    <dbReference type="NCBI Taxonomy" id="257275"/>
    <lineage>
        <taxon>Bacteria</taxon>
        <taxon>Bacillati</taxon>
        <taxon>Actinomycetota</taxon>
        <taxon>Actinomycetes</taxon>
        <taxon>Mycobacteriales</taxon>
        <taxon>Nocardiaceae</taxon>
        <taxon>Nocardia</taxon>
    </lineage>
</organism>
<proteinExistence type="predicted"/>